<dbReference type="AlphaFoldDB" id="A0A917GYZ2"/>
<reference evidence="2" key="2">
    <citation type="submission" date="2020-09" db="EMBL/GenBank/DDBJ databases">
        <authorList>
            <person name="Sun Q."/>
            <person name="Zhou Y."/>
        </authorList>
    </citation>
    <scope>NUCLEOTIDE SEQUENCE</scope>
    <source>
        <strain evidence="2">CGMCC 1.12754</strain>
    </source>
</reference>
<reference evidence="2" key="1">
    <citation type="journal article" date="2014" name="Int. J. Syst. Evol. Microbiol.">
        <title>Complete genome sequence of Corynebacterium casei LMG S-19264T (=DSM 44701T), isolated from a smear-ripened cheese.</title>
        <authorList>
            <consortium name="US DOE Joint Genome Institute (JGI-PGF)"/>
            <person name="Walter F."/>
            <person name="Albersmeier A."/>
            <person name="Kalinowski J."/>
            <person name="Ruckert C."/>
        </authorList>
    </citation>
    <scope>NUCLEOTIDE SEQUENCE</scope>
    <source>
        <strain evidence="2">CGMCC 1.12754</strain>
    </source>
</reference>
<feature type="transmembrane region" description="Helical" evidence="1">
    <location>
        <begin position="12"/>
        <end position="33"/>
    </location>
</feature>
<evidence type="ECO:0000256" key="1">
    <source>
        <dbReference type="SAM" id="Phobius"/>
    </source>
</evidence>
<keyword evidence="1" id="KW-0472">Membrane</keyword>
<accession>A0A917GYZ2</accession>
<protein>
    <recommendedName>
        <fullName evidence="4">SHOCT domain-containing protein</fullName>
    </recommendedName>
</protein>
<sequence>MYLMDGNSLFLWMFIIFWLGLLILGILLVINYVNGGNEKKSQQILNTRLKNGAIDESENSRLKSISERNKKA</sequence>
<evidence type="ECO:0000313" key="2">
    <source>
        <dbReference type="EMBL" id="GGG61115.1"/>
    </source>
</evidence>
<proteinExistence type="predicted"/>
<keyword evidence="1" id="KW-1133">Transmembrane helix</keyword>
<dbReference type="Proteomes" id="UP000622860">
    <property type="component" value="Unassembled WGS sequence"/>
</dbReference>
<keyword evidence="1" id="KW-0812">Transmembrane</keyword>
<keyword evidence="3" id="KW-1185">Reference proteome</keyword>
<gene>
    <name evidence="2" type="ORF">GCM10011398_00470</name>
</gene>
<evidence type="ECO:0008006" key="4">
    <source>
        <dbReference type="Google" id="ProtNLM"/>
    </source>
</evidence>
<name>A0A917GYZ2_9BACI</name>
<organism evidence="2 3">
    <name type="scientific">Virgibacillus oceani</name>
    <dbReference type="NCBI Taxonomy" id="1479511"/>
    <lineage>
        <taxon>Bacteria</taxon>
        <taxon>Bacillati</taxon>
        <taxon>Bacillota</taxon>
        <taxon>Bacilli</taxon>
        <taxon>Bacillales</taxon>
        <taxon>Bacillaceae</taxon>
        <taxon>Virgibacillus</taxon>
    </lineage>
</organism>
<comment type="caution">
    <text evidence="2">The sequence shown here is derived from an EMBL/GenBank/DDBJ whole genome shotgun (WGS) entry which is preliminary data.</text>
</comment>
<evidence type="ECO:0000313" key="3">
    <source>
        <dbReference type="Proteomes" id="UP000622860"/>
    </source>
</evidence>
<dbReference type="EMBL" id="BMFR01000001">
    <property type="protein sequence ID" value="GGG61115.1"/>
    <property type="molecule type" value="Genomic_DNA"/>
</dbReference>